<dbReference type="KEGG" id="red:roselon_01028"/>
<dbReference type="OrthoDB" id="7871110at2"/>
<reference evidence="1 2" key="1">
    <citation type="submission" date="2013-03" db="EMBL/GenBank/DDBJ databases">
        <authorList>
            <person name="Fiebig A."/>
            <person name="Goeker M."/>
            <person name="Klenk H.-P.P."/>
        </authorList>
    </citation>
    <scope>NUCLEOTIDE SEQUENCE [LARGE SCALE GENOMIC DNA]</scope>
    <source>
        <strain evidence="2">DSM 19469</strain>
    </source>
</reference>
<evidence type="ECO:0008006" key="3">
    <source>
        <dbReference type="Google" id="ProtNLM"/>
    </source>
</evidence>
<organism evidence="1 2">
    <name type="scientific">Roseicyclus elongatus DSM 19469</name>
    <dbReference type="NCBI Taxonomy" id="1294273"/>
    <lineage>
        <taxon>Bacteria</taxon>
        <taxon>Pseudomonadati</taxon>
        <taxon>Pseudomonadota</taxon>
        <taxon>Alphaproteobacteria</taxon>
        <taxon>Rhodobacterales</taxon>
        <taxon>Roseobacteraceae</taxon>
        <taxon>Roseicyclus</taxon>
    </lineage>
</organism>
<dbReference type="RefSeq" id="WP_025311299.1">
    <property type="nucleotide sequence ID" value="NZ_CP004372.1"/>
</dbReference>
<keyword evidence="2" id="KW-1185">Reference proteome</keyword>
<name>W8RZZ9_9RHOB</name>
<protein>
    <recommendedName>
        <fullName evidence="3">Lipopolysaccharide export system protein LptC</fullName>
    </recommendedName>
</protein>
<accession>W8RZZ9</accession>
<sequence length="202" mass="21107">MPAASRYSKLVTGLKLTLPLAAIGLLSTMFLFSNPPDPEQAIPYADVDVAQLAREQRLSQPRFAGVLEDGRALTLVADAATPSFASDGMTTNAIVTENVAGRLELADGDILQLEAAHGTIDMAAQVADLRGGVRAQTETGYTVITDAIRMQLAQTGLLSETAVEITGPGLMLSAGAMEVTDQAGGTVVSFTNGVRLLYQAQN</sequence>
<gene>
    <name evidence="1" type="ORF">roselon_01028</name>
</gene>
<dbReference type="eggNOG" id="COG5375">
    <property type="taxonomic scope" value="Bacteria"/>
</dbReference>
<evidence type="ECO:0000313" key="1">
    <source>
        <dbReference type="EMBL" id="AHM03427.1"/>
    </source>
</evidence>
<dbReference type="AlphaFoldDB" id="W8RZZ9"/>
<proteinExistence type="predicted"/>
<dbReference type="EMBL" id="CP004372">
    <property type="protein sequence ID" value="AHM03427.1"/>
    <property type="molecule type" value="Genomic_DNA"/>
</dbReference>
<dbReference type="Proteomes" id="UP000019593">
    <property type="component" value="Chromosome"/>
</dbReference>
<dbReference type="HOGENOM" id="CLU_114957_0_0_5"/>
<dbReference type="STRING" id="1294273.roselon_01028"/>
<evidence type="ECO:0000313" key="2">
    <source>
        <dbReference type="Proteomes" id="UP000019593"/>
    </source>
</evidence>